<proteinExistence type="predicted"/>
<gene>
    <name evidence="4" type="ORF">Syun_015025</name>
</gene>
<organism evidence="4 5">
    <name type="scientific">Stephania yunnanensis</name>
    <dbReference type="NCBI Taxonomy" id="152371"/>
    <lineage>
        <taxon>Eukaryota</taxon>
        <taxon>Viridiplantae</taxon>
        <taxon>Streptophyta</taxon>
        <taxon>Embryophyta</taxon>
        <taxon>Tracheophyta</taxon>
        <taxon>Spermatophyta</taxon>
        <taxon>Magnoliopsida</taxon>
        <taxon>Ranunculales</taxon>
        <taxon>Menispermaceae</taxon>
        <taxon>Menispermoideae</taxon>
        <taxon>Cissampelideae</taxon>
        <taxon>Stephania</taxon>
    </lineage>
</organism>
<dbReference type="PANTHER" id="PTHR47926">
    <property type="entry name" value="PENTATRICOPEPTIDE REPEAT-CONTAINING PROTEIN"/>
    <property type="match status" value="1"/>
</dbReference>
<dbReference type="EMBL" id="JBBNAF010000006">
    <property type="protein sequence ID" value="KAK9135695.1"/>
    <property type="molecule type" value="Genomic_DNA"/>
</dbReference>
<accession>A0AAP0JL99</accession>
<feature type="compositionally biased region" description="Low complexity" evidence="3">
    <location>
        <begin position="11"/>
        <end position="24"/>
    </location>
</feature>
<dbReference type="AlphaFoldDB" id="A0AAP0JL99"/>
<evidence type="ECO:0008006" key="6">
    <source>
        <dbReference type="Google" id="ProtNLM"/>
    </source>
</evidence>
<feature type="compositionally biased region" description="Polar residues" evidence="3">
    <location>
        <begin position="1"/>
        <end position="10"/>
    </location>
</feature>
<feature type="compositionally biased region" description="Low complexity" evidence="3">
    <location>
        <begin position="66"/>
        <end position="80"/>
    </location>
</feature>
<dbReference type="Pfam" id="PF13041">
    <property type="entry name" value="PPR_2"/>
    <property type="match status" value="1"/>
</dbReference>
<name>A0AAP0JL99_9MAGN</name>
<protein>
    <recommendedName>
        <fullName evidence="6">Pentatricopeptide repeat-containing protein</fullName>
    </recommendedName>
</protein>
<dbReference type="GO" id="GO:0003723">
    <property type="term" value="F:RNA binding"/>
    <property type="evidence" value="ECO:0007669"/>
    <property type="project" value="InterPro"/>
</dbReference>
<evidence type="ECO:0000256" key="1">
    <source>
        <dbReference type="ARBA" id="ARBA00022737"/>
    </source>
</evidence>
<feature type="region of interest" description="Disordered" evidence="3">
    <location>
        <begin position="66"/>
        <end position="86"/>
    </location>
</feature>
<feature type="region of interest" description="Disordered" evidence="3">
    <location>
        <begin position="1"/>
        <end position="52"/>
    </location>
</feature>
<keyword evidence="5" id="KW-1185">Reference proteome</keyword>
<dbReference type="NCBIfam" id="TIGR00756">
    <property type="entry name" value="PPR"/>
    <property type="match status" value="1"/>
</dbReference>
<dbReference type="InterPro" id="IPR011990">
    <property type="entry name" value="TPR-like_helical_dom_sf"/>
</dbReference>
<dbReference type="PANTHER" id="PTHR47926:SF468">
    <property type="entry name" value="PENTATRICOPEPTIDE REPEAT-CONTAINING PROTEIN"/>
    <property type="match status" value="1"/>
</dbReference>
<dbReference type="InterPro" id="IPR002885">
    <property type="entry name" value="PPR_rpt"/>
</dbReference>
<dbReference type="Gene3D" id="1.25.40.10">
    <property type="entry name" value="Tetratricopeptide repeat domain"/>
    <property type="match status" value="2"/>
</dbReference>
<sequence>MASESFGNTHSGVSVASSISSQLVGGSRGPGPVQLGPSELDRAGSVPVTKSGSDVLGKELAIQMSKVNSAKQSSSESSKSGHQHEYKTGYAQAGQMNEALEIFENMEERNRVTWNSLISSFNQNGLYLDALRHSASMGREGMKPDQSTFTPCLSACANLATLQMGKQIHHFAMKTGYSSDLFVANALITMYLKCGRVSSAEQVFKDIDGADLISWNSMCEGPRHPEERRINPAQPLAPPRQ</sequence>
<feature type="compositionally biased region" description="Basic and acidic residues" evidence="3">
    <location>
        <begin position="221"/>
        <end position="230"/>
    </location>
</feature>
<reference evidence="4 5" key="1">
    <citation type="submission" date="2024-01" db="EMBL/GenBank/DDBJ databases">
        <title>Genome assemblies of Stephania.</title>
        <authorList>
            <person name="Yang L."/>
        </authorList>
    </citation>
    <scope>NUCLEOTIDE SEQUENCE [LARGE SCALE GENOMIC DNA]</scope>
    <source>
        <strain evidence="4">YNDBR</strain>
        <tissue evidence="4">Leaf</tissue>
    </source>
</reference>
<dbReference type="InterPro" id="IPR046960">
    <property type="entry name" value="PPR_At4g14850-like_plant"/>
</dbReference>
<dbReference type="GO" id="GO:0009451">
    <property type="term" value="P:RNA modification"/>
    <property type="evidence" value="ECO:0007669"/>
    <property type="project" value="InterPro"/>
</dbReference>
<evidence type="ECO:0000313" key="5">
    <source>
        <dbReference type="Proteomes" id="UP001420932"/>
    </source>
</evidence>
<evidence type="ECO:0000256" key="3">
    <source>
        <dbReference type="SAM" id="MobiDB-lite"/>
    </source>
</evidence>
<evidence type="ECO:0000313" key="4">
    <source>
        <dbReference type="EMBL" id="KAK9135695.1"/>
    </source>
</evidence>
<keyword evidence="1" id="KW-0677">Repeat</keyword>
<evidence type="ECO:0000256" key="2">
    <source>
        <dbReference type="PROSITE-ProRule" id="PRU00708"/>
    </source>
</evidence>
<dbReference type="Proteomes" id="UP001420932">
    <property type="component" value="Unassembled WGS sequence"/>
</dbReference>
<dbReference type="PROSITE" id="PS51375">
    <property type="entry name" value="PPR"/>
    <property type="match status" value="1"/>
</dbReference>
<dbReference type="Pfam" id="PF01535">
    <property type="entry name" value="PPR"/>
    <property type="match status" value="1"/>
</dbReference>
<feature type="repeat" description="PPR" evidence="2">
    <location>
        <begin position="110"/>
        <end position="144"/>
    </location>
</feature>
<feature type="region of interest" description="Disordered" evidence="3">
    <location>
        <begin position="221"/>
        <end position="241"/>
    </location>
</feature>
<comment type="caution">
    <text evidence="4">The sequence shown here is derived from an EMBL/GenBank/DDBJ whole genome shotgun (WGS) entry which is preliminary data.</text>
</comment>